<dbReference type="Gene3D" id="2.160.20.160">
    <property type="match status" value="1"/>
</dbReference>
<dbReference type="RefSeq" id="WP_021084197.1">
    <property type="nucleotide sequence ID" value="NZ_ANNE01000006.1"/>
</dbReference>
<gene>
    <name evidence="1" type="ORF">UNSW3_1745</name>
</gene>
<reference evidence="1 2" key="1">
    <citation type="journal article" date="2013" name="BMC Genomics">
        <title>Comparative genomics of Campylobacter concisus isolates reveals genetic diversity and provides insights into disease association.</title>
        <authorList>
            <person name="Deshpande N.P."/>
            <person name="Kaakoush N.O."/>
            <person name="Wilkins M.R."/>
            <person name="Mitchell H.M."/>
        </authorList>
    </citation>
    <scope>NUCLEOTIDE SEQUENCE [LARGE SCALE GENOMIC DNA]</scope>
    <source>
        <strain evidence="1 2">UNSW3</strain>
    </source>
</reference>
<dbReference type="PRINTS" id="PR00313">
    <property type="entry name" value="CABNDNGRPT"/>
</dbReference>
<dbReference type="EMBL" id="ANNE01000006">
    <property type="protein sequence ID" value="ERJ22861.1"/>
    <property type="molecule type" value="Genomic_DNA"/>
</dbReference>
<dbReference type="AlphaFoldDB" id="U2EGE5"/>
<name>U2EGE5_9BACT</name>
<comment type="caution">
    <text evidence="1">The sequence shown here is derived from an EMBL/GenBank/DDBJ whole genome shotgun (WGS) entry which is preliminary data.</text>
</comment>
<evidence type="ECO:0000313" key="2">
    <source>
        <dbReference type="Proteomes" id="UP000016636"/>
    </source>
</evidence>
<dbReference type="Proteomes" id="UP000016636">
    <property type="component" value="Unassembled WGS sequence"/>
</dbReference>
<accession>U2EGE5</accession>
<proteinExistence type="predicted"/>
<sequence>MSKEAGVVKSISGGIVRALNDLTGEVRQLSIGDIVYQNEKIITDSSDSKVTITQTDGKDITLIGKDTLTLDQDSNNNETVADISALQQAILKGTDLNALEETAAGGPQAGGNGENGVSLSSASFTEGGHISNIYANVEAIDALALAAGGDNSFGVSGGNDLGIKNTNVTTEGPTLFGGIELSSSFYSDDISNGYFSNLGTAMHNAWLDSAEGVAQINDMKEQIKSALENVKQPYPNHTQNAFTAKQIDNLVNEYANLKSAKEPVDSSNSANLTNTNNLSRLFDTLGTQVRIGQKTIEIDGHQFQKATASIPEESIEKIGDSGWGLIKNAAGEPVAVMPIGKIKTGLKLGVGNGEIGNETLTTSTNENAHVISHGGVQKIFTNYTDADNYMKSIGMHYIDNPAYDPMNPMSAPSIITVDSNGNQISSYQAYSSTTHTTNLTTLKLPASTLANLRVFGSDGDDTLMLDGVTVKAVYGGSGADNITVNNSTITEYISGDAGNDNITVNNSTINGKTITNSDGLSSHEAITGNSGQDTISVTNSNITGNIDGGADNDKIEVVGTGIKDGHGKVVGDINGGDGNDYINVMTDVDGNINAGRSSDSGVPGILDNHSRYHDRIMVGAVPTPGTSVTVNGNLTADGNVLIGTSDARIKGNVVANSASNQRAEISLGENTKVDGDVIGGHGKDFIDIKGYHDGTKNAIVRGKVDAREGDDRIDVYNGSVGGQIEGGKGDDMFNLYKGSRINSINDIEGNSQLQVSKTTVDSNLNFNGDTKIEVVAGGNISTDLNLSHNNRISAMGDNAKITGDINFSGNGKQFVSAIYGGEIGTINLGNGQNEVVVGSGRSGTYQDSKIDNVNGGGGADTIKAFSGGTINNLNIQDGSGDDTISMFSTKTSWRNGDDTIDTVIKGEGVINHIQKDSGDNVIHGKSINDMTDGTEKRHIIVDSAQDSNINLSSITEHGLSQNHAGVVNHVYDSIDISNVSNARLKIDIGDVLNLPEKDHGIGELESTLKIKYGSDDKVELESNGSKNGWHEITNDGDASNKTYKAELDHDGNTYSVIIKVDNDSITPDI</sequence>
<organism evidence="1 2">
    <name type="scientific">Campylobacter concisus UNSW3</name>
    <dbReference type="NCBI Taxonomy" id="1242966"/>
    <lineage>
        <taxon>Bacteria</taxon>
        <taxon>Pseudomonadati</taxon>
        <taxon>Campylobacterota</taxon>
        <taxon>Epsilonproteobacteria</taxon>
        <taxon>Campylobacterales</taxon>
        <taxon>Campylobacteraceae</taxon>
        <taxon>Campylobacter</taxon>
    </lineage>
</organism>
<dbReference type="NCBIfam" id="NF033682">
    <property type="entry name" value="retention_LapA"/>
    <property type="match status" value="1"/>
</dbReference>
<dbReference type="PATRIC" id="fig|1242966.3.peg.757"/>
<evidence type="ECO:0000313" key="1">
    <source>
        <dbReference type="EMBL" id="ERJ22861.1"/>
    </source>
</evidence>
<dbReference type="InterPro" id="IPR047777">
    <property type="entry name" value="LapA-like_RM"/>
</dbReference>
<protein>
    <submittedName>
        <fullName evidence="1">Uncharacterized protein</fullName>
    </submittedName>
</protein>